<name>A0A0V1DSQ2_TRIPS</name>
<evidence type="ECO:0000313" key="1">
    <source>
        <dbReference type="EMBL" id="KRY64443.1"/>
    </source>
</evidence>
<keyword evidence="2" id="KW-1185">Reference proteome</keyword>
<organism evidence="1 2">
    <name type="scientific">Trichinella pseudospiralis</name>
    <name type="common">Parasitic roundworm</name>
    <dbReference type="NCBI Taxonomy" id="6337"/>
    <lineage>
        <taxon>Eukaryota</taxon>
        <taxon>Metazoa</taxon>
        <taxon>Ecdysozoa</taxon>
        <taxon>Nematoda</taxon>
        <taxon>Enoplea</taxon>
        <taxon>Dorylaimia</taxon>
        <taxon>Trichinellida</taxon>
        <taxon>Trichinellidae</taxon>
        <taxon>Trichinella</taxon>
    </lineage>
</organism>
<protein>
    <submittedName>
        <fullName evidence="1">Uncharacterized protein</fullName>
    </submittedName>
</protein>
<feature type="non-terminal residue" evidence="1">
    <location>
        <position position="1"/>
    </location>
</feature>
<dbReference type="EMBL" id="JYDT01001527">
    <property type="protein sequence ID" value="KRY64443.1"/>
    <property type="molecule type" value="Genomic_DNA"/>
</dbReference>
<dbReference type="AlphaFoldDB" id="A0A0V1DSQ2"/>
<sequence length="35" mass="3867">LLAKIYACSFSSVSSSQVEKNFLKGVQISLVIKDY</sequence>
<accession>A0A0V1DSQ2</accession>
<comment type="caution">
    <text evidence="1">The sequence shown here is derived from an EMBL/GenBank/DDBJ whole genome shotgun (WGS) entry which is preliminary data.</text>
</comment>
<reference evidence="1 2" key="1">
    <citation type="submission" date="2015-01" db="EMBL/GenBank/DDBJ databases">
        <title>Evolution of Trichinella species and genotypes.</title>
        <authorList>
            <person name="Korhonen P.K."/>
            <person name="Edoardo P."/>
            <person name="Giuseppe L.R."/>
            <person name="Gasser R.B."/>
        </authorList>
    </citation>
    <scope>NUCLEOTIDE SEQUENCE [LARGE SCALE GENOMIC DNA]</scope>
    <source>
        <strain evidence="1">ISS470</strain>
    </source>
</reference>
<proteinExistence type="predicted"/>
<dbReference type="Proteomes" id="UP000054995">
    <property type="component" value="Unassembled WGS sequence"/>
</dbReference>
<evidence type="ECO:0000313" key="2">
    <source>
        <dbReference type="Proteomes" id="UP000054995"/>
    </source>
</evidence>
<gene>
    <name evidence="1" type="ORF">T4D_1922</name>
</gene>
<feature type="non-terminal residue" evidence="1">
    <location>
        <position position="35"/>
    </location>
</feature>